<gene>
    <name evidence="1" type="ORF">DW2_06068</name>
</gene>
<dbReference type="EMBL" id="AQRC01000004">
    <property type="protein sequence ID" value="KFE35504.1"/>
    <property type="molecule type" value="Genomic_DNA"/>
</dbReference>
<evidence type="ECO:0000313" key="2">
    <source>
        <dbReference type="Proteomes" id="UP000028607"/>
    </source>
</evidence>
<reference evidence="1 2" key="2">
    <citation type="journal article" date="2015" name="Antonie Van Leeuwenhoek">
        <title>Thioclava indica sp. nov., isolated from surface seawater of the Indian Ocean.</title>
        <authorList>
            <person name="Liu Y."/>
            <person name="Lai Q."/>
            <person name="Du J."/>
            <person name="Xu H."/>
            <person name="Jiang L."/>
            <person name="Shao Z."/>
        </authorList>
    </citation>
    <scope>NUCLEOTIDE SEQUENCE [LARGE SCALE GENOMIC DNA]</scope>
    <source>
        <strain evidence="1 2">13D2W-2</strain>
    </source>
</reference>
<proteinExistence type="predicted"/>
<evidence type="ECO:0000313" key="1">
    <source>
        <dbReference type="EMBL" id="KFE35504.1"/>
    </source>
</evidence>
<dbReference type="Proteomes" id="UP000028607">
    <property type="component" value="Unassembled WGS sequence"/>
</dbReference>
<reference evidence="2" key="1">
    <citation type="submission" date="2013-04" db="EMBL/GenBank/DDBJ databases">
        <title>Thioclava sp. 13D2W-2 Genome Sequencing.</title>
        <authorList>
            <person name="Lai Q."/>
            <person name="Li G."/>
            <person name="Shao Z."/>
        </authorList>
    </citation>
    <scope>NUCLEOTIDE SEQUENCE [LARGE SCALE GENOMIC DNA]</scope>
    <source>
        <strain evidence="2">13D2W-2</strain>
    </source>
</reference>
<name>A0A085TXQ7_9RHOB</name>
<protein>
    <submittedName>
        <fullName evidence="1">Uncharacterized protein</fullName>
    </submittedName>
</protein>
<organism evidence="1 2">
    <name type="scientific">Thioclava atlantica</name>
    <dbReference type="NCBI Taxonomy" id="1317124"/>
    <lineage>
        <taxon>Bacteria</taxon>
        <taxon>Pseudomonadati</taxon>
        <taxon>Pseudomonadota</taxon>
        <taxon>Alphaproteobacteria</taxon>
        <taxon>Rhodobacterales</taxon>
        <taxon>Paracoccaceae</taxon>
        <taxon>Thioclava</taxon>
    </lineage>
</organism>
<dbReference type="AlphaFoldDB" id="A0A085TXQ7"/>
<comment type="caution">
    <text evidence="1">The sequence shown here is derived from an EMBL/GenBank/DDBJ whole genome shotgun (WGS) entry which is preliminary data.</text>
</comment>
<accession>A0A085TXQ7</accession>
<keyword evidence="2" id="KW-1185">Reference proteome</keyword>
<sequence length="71" mass="8102">MVAISFASRQGGFHSIAQKCLEDDRDMNMVAFGVDMAGRDPRDLVRRQLHQFQLRQNNLHPEFAIGEQPFG</sequence>